<keyword evidence="3 8" id="KW-0812">Transmembrane</keyword>
<proteinExistence type="predicted"/>
<keyword evidence="11" id="KW-1185">Reference proteome</keyword>
<feature type="coiled-coil region" evidence="6">
    <location>
        <begin position="314"/>
        <end position="372"/>
    </location>
</feature>
<keyword evidence="4 8" id="KW-1133">Transmembrane helix</keyword>
<dbReference type="RefSeq" id="WP_188420145.1">
    <property type="nucleotide sequence ID" value="NZ_BMDP01000002.1"/>
</dbReference>
<name>A0A8J3F5V3_9BURK</name>
<dbReference type="NCBIfam" id="TIGR03017">
    <property type="entry name" value="EpsF"/>
    <property type="match status" value="1"/>
</dbReference>
<feature type="region of interest" description="Disordered" evidence="7">
    <location>
        <begin position="449"/>
        <end position="476"/>
    </location>
</feature>
<evidence type="ECO:0000256" key="3">
    <source>
        <dbReference type="ARBA" id="ARBA00022692"/>
    </source>
</evidence>
<evidence type="ECO:0000256" key="2">
    <source>
        <dbReference type="ARBA" id="ARBA00022475"/>
    </source>
</evidence>
<dbReference type="AlphaFoldDB" id="A0A8J3F5V3"/>
<evidence type="ECO:0000313" key="10">
    <source>
        <dbReference type="EMBL" id="GGI54043.1"/>
    </source>
</evidence>
<dbReference type="Proteomes" id="UP000627205">
    <property type="component" value="Unassembled WGS sequence"/>
</dbReference>
<dbReference type="InterPro" id="IPR050445">
    <property type="entry name" value="Bact_polysacc_biosynth/exp"/>
</dbReference>
<comment type="caution">
    <text evidence="10">The sequence shown here is derived from an EMBL/GenBank/DDBJ whole genome shotgun (WGS) entry which is preliminary data.</text>
</comment>
<dbReference type="GO" id="GO:0004713">
    <property type="term" value="F:protein tyrosine kinase activity"/>
    <property type="evidence" value="ECO:0007669"/>
    <property type="project" value="TreeGrafter"/>
</dbReference>
<evidence type="ECO:0000256" key="6">
    <source>
        <dbReference type="SAM" id="Coils"/>
    </source>
</evidence>
<dbReference type="InterPro" id="IPR003856">
    <property type="entry name" value="LPS_length_determ_N"/>
</dbReference>
<evidence type="ECO:0000256" key="4">
    <source>
        <dbReference type="ARBA" id="ARBA00022989"/>
    </source>
</evidence>
<comment type="subcellular location">
    <subcellularLocation>
        <location evidence="1">Cell membrane</location>
        <topology evidence="1">Multi-pass membrane protein</topology>
    </subcellularLocation>
</comment>
<keyword evidence="2" id="KW-1003">Cell membrane</keyword>
<organism evidence="10 11">
    <name type="scientific">Oxalicibacterium solurbis</name>
    <dbReference type="NCBI Taxonomy" id="69280"/>
    <lineage>
        <taxon>Bacteria</taxon>
        <taxon>Pseudomonadati</taxon>
        <taxon>Pseudomonadota</taxon>
        <taxon>Betaproteobacteria</taxon>
        <taxon>Burkholderiales</taxon>
        <taxon>Oxalobacteraceae</taxon>
        <taxon>Oxalicibacterium</taxon>
    </lineage>
</organism>
<protein>
    <submittedName>
        <fullName evidence="10">GumC protein</fullName>
    </submittedName>
</protein>
<feature type="domain" description="Polysaccharide chain length determinant N-terminal" evidence="9">
    <location>
        <begin position="2"/>
        <end position="89"/>
    </location>
</feature>
<dbReference type="PANTHER" id="PTHR32309">
    <property type="entry name" value="TYROSINE-PROTEIN KINASE"/>
    <property type="match status" value="1"/>
</dbReference>
<reference evidence="10" key="2">
    <citation type="submission" date="2020-09" db="EMBL/GenBank/DDBJ databases">
        <authorList>
            <person name="Sun Q."/>
            <person name="Sedlacek I."/>
        </authorList>
    </citation>
    <scope>NUCLEOTIDE SEQUENCE</scope>
    <source>
        <strain evidence="10">CCM 7664</strain>
    </source>
</reference>
<evidence type="ECO:0000259" key="9">
    <source>
        <dbReference type="Pfam" id="PF02706"/>
    </source>
</evidence>
<dbReference type="PANTHER" id="PTHR32309:SF13">
    <property type="entry name" value="FERRIC ENTEROBACTIN TRANSPORT PROTEIN FEPE"/>
    <property type="match status" value="1"/>
</dbReference>
<feature type="transmembrane region" description="Helical" evidence="8">
    <location>
        <begin position="397"/>
        <end position="419"/>
    </location>
</feature>
<evidence type="ECO:0000256" key="1">
    <source>
        <dbReference type="ARBA" id="ARBA00004651"/>
    </source>
</evidence>
<dbReference type="GO" id="GO:0005886">
    <property type="term" value="C:plasma membrane"/>
    <property type="evidence" value="ECO:0007669"/>
    <property type="project" value="UniProtKB-SubCell"/>
</dbReference>
<dbReference type="InterPro" id="IPR017468">
    <property type="entry name" value="Chain_len_reg_EpsF"/>
</dbReference>
<evidence type="ECO:0000256" key="7">
    <source>
        <dbReference type="SAM" id="MobiDB-lite"/>
    </source>
</evidence>
<evidence type="ECO:0000256" key="5">
    <source>
        <dbReference type="ARBA" id="ARBA00023136"/>
    </source>
</evidence>
<evidence type="ECO:0000313" key="11">
    <source>
        <dbReference type="Proteomes" id="UP000627205"/>
    </source>
</evidence>
<keyword evidence="5 8" id="KW-0472">Membrane</keyword>
<evidence type="ECO:0000256" key="8">
    <source>
        <dbReference type="SAM" id="Phobius"/>
    </source>
</evidence>
<keyword evidence="6" id="KW-0175">Coiled coil</keyword>
<reference evidence="10" key="1">
    <citation type="journal article" date="2014" name="Int. J. Syst. Evol. Microbiol.">
        <title>Complete genome sequence of Corynebacterium casei LMG S-19264T (=DSM 44701T), isolated from a smear-ripened cheese.</title>
        <authorList>
            <consortium name="US DOE Joint Genome Institute (JGI-PGF)"/>
            <person name="Walter F."/>
            <person name="Albersmeier A."/>
            <person name="Kalinowski J."/>
            <person name="Ruckert C."/>
        </authorList>
    </citation>
    <scope>NUCLEOTIDE SEQUENCE</scope>
    <source>
        <strain evidence="10">CCM 7664</strain>
    </source>
</reference>
<dbReference type="EMBL" id="BMDP01000002">
    <property type="protein sequence ID" value="GGI54043.1"/>
    <property type="molecule type" value="Genomic_DNA"/>
</dbReference>
<accession>A0A8J3F5V3</accession>
<sequence>MTLTQILLALRARYRIILLLLVLTVSAAFVVSLVMSKTYKATTSLVLNSKGIDPVTGTNVPTQLMPGYLPTQVDIVSSKAVALQVVRDLKLAENPAVRERFERSDHGNTTIQDWLADGLRANLKVEPARESSVLNITFTGDDAQYVAAVANAFASAYQQVTVQLKVAPAQKATEYFHAQIQQLRDSFEAAQNKLSAYQKQHNIFSSNDQLDVETSRMNELSSQLVTAQALAMEASSRQKQVRSSAANSPDVLNNPLIQSLKSRMAEAEAKFADVSARLGSNHPQYIAAKSELDEVRASLNRQIGLASQGIVSNARIQQQRVTELRAALDAQKAKVMQLNGARDEMNVLTNEMESAKKAYETASQRLTQTSLEGQSTQSDIAVLTAATAPLHPSSPRLLLNLLVAVVVGLILGIVGAIAMELLDHRVRSSDDLTRLFGLPLIGVIEKPKAVGSVRRPRDPPRLGPPGSGFGRPPAPA</sequence>
<gene>
    <name evidence="10" type="primary">gumC</name>
    <name evidence="10" type="ORF">GCM10011430_12170</name>
</gene>
<dbReference type="Pfam" id="PF02706">
    <property type="entry name" value="Wzz"/>
    <property type="match status" value="1"/>
</dbReference>